<evidence type="ECO:0000256" key="6">
    <source>
        <dbReference type="ARBA" id="ARBA00022840"/>
    </source>
</evidence>
<keyword evidence="10" id="KW-0472">Membrane</keyword>
<comment type="catalytic activity">
    <reaction evidence="8">
        <text>L-seryl-[protein] + ATP = O-phospho-L-seryl-[protein] + ADP + H(+)</text>
        <dbReference type="Rhea" id="RHEA:17989"/>
        <dbReference type="Rhea" id="RHEA-COMP:9863"/>
        <dbReference type="Rhea" id="RHEA-COMP:11604"/>
        <dbReference type="ChEBI" id="CHEBI:15378"/>
        <dbReference type="ChEBI" id="CHEBI:29999"/>
        <dbReference type="ChEBI" id="CHEBI:30616"/>
        <dbReference type="ChEBI" id="CHEBI:83421"/>
        <dbReference type="ChEBI" id="CHEBI:456216"/>
        <dbReference type="EC" id="2.7.11.1"/>
    </reaction>
</comment>
<evidence type="ECO:0000256" key="5">
    <source>
        <dbReference type="ARBA" id="ARBA00022777"/>
    </source>
</evidence>
<evidence type="ECO:0000256" key="3">
    <source>
        <dbReference type="ARBA" id="ARBA00022679"/>
    </source>
</evidence>
<protein>
    <recommendedName>
        <fullName evidence="1">non-specific serine/threonine protein kinase</fullName>
        <ecNumber evidence="1">2.7.11.1</ecNumber>
    </recommendedName>
</protein>
<keyword evidence="10" id="KW-0812">Transmembrane</keyword>
<keyword evidence="3 12" id="KW-0808">Transferase</keyword>
<feature type="domain" description="Protein kinase" evidence="11">
    <location>
        <begin position="12"/>
        <end position="278"/>
    </location>
</feature>
<dbReference type="CDD" id="cd14014">
    <property type="entry name" value="STKc_PknB_like"/>
    <property type="match status" value="1"/>
</dbReference>
<dbReference type="OrthoDB" id="5622056at2"/>
<evidence type="ECO:0000256" key="2">
    <source>
        <dbReference type="ARBA" id="ARBA00022527"/>
    </source>
</evidence>
<dbReference type="SUPFAM" id="SSF56112">
    <property type="entry name" value="Protein kinase-like (PK-like)"/>
    <property type="match status" value="1"/>
</dbReference>
<keyword evidence="4" id="KW-0547">Nucleotide-binding</keyword>
<keyword evidence="13" id="KW-1185">Reference proteome</keyword>
<dbReference type="EC" id="2.7.11.1" evidence="1"/>
<gene>
    <name evidence="12" type="primary">pknF_3</name>
    <name evidence="12" type="ORF">NCTC10821_03460</name>
</gene>
<evidence type="ECO:0000256" key="9">
    <source>
        <dbReference type="SAM" id="MobiDB-lite"/>
    </source>
</evidence>
<keyword evidence="10" id="KW-1133">Transmembrane helix</keyword>
<evidence type="ECO:0000256" key="4">
    <source>
        <dbReference type="ARBA" id="ARBA00022741"/>
    </source>
</evidence>
<name>A0A378TGI6_9MYCO</name>
<dbReference type="PANTHER" id="PTHR43289:SF6">
    <property type="entry name" value="SERINE_THREONINE-PROTEIN KINASE NEKL-3"/>
    <property type="match status" value="1"/>
</dbReference>
<keyword evidence="6" id="KW-0067">ATP-binding</keyword>
<dbReference type="InterPro" id="IPR011009">
    <property type="entry name" value="Kinase-like_dom_sf"/>
</dbReference>
<keyword evidence="2 12" id="KW-0723">Serine/threonine-protein kinase</keyword>
<dbReference type="SMART" id="SM00220">
    <property type="entry name" value="S_TKc"/>
    <property type="match status" value="1"/>
</dbReference>
<sequence>MPLETGQEFAGYEVLATLGVGGMGEVYLAQHPRLPRRDALKVLRANHTEDQEYRQRFIREADIVAGLSHPGIVSVHDRGEADGKLWIAMDYIDGTDAGKLLTKQYPQGMPVALVIHIVKAIADALDYAHQRQLLHRDIKPANILLADPDSEEPRVYLGDFGIARWADDSAKLTATDVAVGTVAYAAPEQLMGGDVDGRADQYALAATAFQLLTGKPLFQHSNQAVVISQHISAEPPDIAERRPELSALSPVFRRALSKQPRERFASCRQFARALEQQLGGSDETDATQLAFASDPGTTPRSSSRRKLAWLGAGAAAVLIAGLVAMVVVLEKRSGEQEQTPAAGTAVPHLPVVLIGADCEPLGAAGESTTGAQAYCAHLPAANQAVWSLYNGTLPSPTVAPGPTDEVYPPGIEQQVQLCVQQTGKSRIECRDDVREGNIVGPA</sequence>
<dbReference type="EMBL" id="UGQT01000001">
    <property type="protein sequence ID" value="STZ59922.1"/>
    <property type="molecule type" value="Genomic_DNA"/>
</dbReference>
<evidence type="ECO:0000259" key="11">
    <source>
        <dbReference type="PROSITE" id="PS50011"/>
    </source>
</evidence>
<evidence type="ECO:0000256" key="8">
    <source>
        <dbReference type="ARBA" id="ARBA00048679"/>
    </source>
</evidence>
<dbReference type="AlphaFoldDB" id="A0A378TGI6"/>
<evidence type="ECO:0000256" key="7">
    <source>
        <dbReference type="ARBA" id="ARBA00047899"/>
    </source>
</evidence>
<evidence type="ECO:0000313" key="13">
    <source>
        <dbReference type="Proteomes" id="UP000254978"/>
    </source>
</evidence>
<dbReference type="Gene3D" id="1.10.510.10">
    <property type="entry name" value="Transferase(Phosphotransferase) domain 1"/>
    <property type="match status" value="1"/>
</dbReference>
<feature type="transmembrane region" description="Helical" evidence="10">
    <location>
        <begin position="307"/>
        <end position="329"/>
    </location>
</feature>
<proteinExistence type="predicted"/>
<dbReference type="GO" id="GO:0005524">
    <property type="term" value="F:ATP binding"/>
    <property type="evidence" value="ECO:0007669"/>
    <property type="project" value="UniProtKB-KW"/>
</dbReference>
<dbReference type="GO" id="GO:0080090">
    <property type="term" value="P:regulation of primary metabolic process"/>
    <property type="evidence" value="ECO:0007669"/>
    <property type="project" value="UniProtKB-ARBA"/>
</dbReference>
<dbReference type="GO" id="GO:0106310">
    <property type="term" value="F:protein serine kinase activity"/>
    <property type="evidence" value="ECO:0007669"/>
    <property type="project" value="RHEA"/>
</dbReference>
<evidence type="ECO:0000313" key="12">
    <source>
        <dbReference type="EMBL" id="STZ59922.1"/>
    </source>
</evidence>
<dbReference type="InterPro" id="IPR000719">
    <property type="entry name" value="Prot_kinase_dom"/>
</dbReference>
<keyword evidence="5 12" id="KW-0418">Kinase</keyword>
<reference evidence="12 13" key="1">
    <citation type="submission" date="2018-06" db="EMBL/GenBank/DDBJ databases">
        <authorList>
            <consortium name="Pathogen Informatics"/>
            <person name="Doyle S."/>
        </authorList>
    </citation>
    <scope>NUCLEOTIDE SEQUENCE [LARGE SCALE GENOMIC DNA]</scope>
    <source>
        <strain evidence="12 13">NCTC10821</strain>
    </source>
</reference>
<dbReference type="Pfam" id="PF00069">
    <property type="entry name" value="Pkinase"/>
    <property type="match status" value="1"/>
</dbReference>
<dbReference type="PANTHER" id="PTHR43289">
    <property type="entry name" value="MITOGEN-ACTIVATED PROTEIN KINASE KINASE KINASE 20-RELATED"/>
    <property type="match status" value="1"/>
</dbReference>
<evidence type="ECO:0000256" key="10">
    <source>
        <dbReference type="SAM" id="Phobius"/>
    </source>
</evidence>
<dbReference type="PROSITE" id="PS00108">
    <property type="entry name" value="PROTEIN_KINASE_ST"/>
    <property type="match status" value="1"/>
</dbReference>
<dbReference type="RefSeq" id="WP_068919125.1">
    <property type="nucleotide sequence ID" value="NZ_AP022600.1"/>
</dbReference>
<dbReference type="GO" id="GO:0004674">
    <property type="term" value="F:protein serine/threonine kinase activity"/>
    <property type="evidence" value="ECO:0007669"/>
    <property type="project" value="UniProtKB-KW"/>
</dbReference>
<dbReference type="FunFam" id="3.30.200.20:FF:000035">
    <property type="entry name" value="Serine/threonine protein kinase Stk1"/>
    <property type="match status" value="1"/>
</dbReference>
<dbReference type="InterPro" id="IPR008271">
    <property type="entry name" value="Ser/Thr_kinase_AS"/>
</dbReference>
<comment type="catalytic activity">
    <reaction evidence="7">
        <text>L-threonyl-[protein] + ATP = O-phospho-L-threonyl-[protein] + ADP + H(+)</text>
        <dbReference type="Rhea" id="RHEA:46608"/>
        <dbReference type="Rhea" id="RHEA-COMP:11060"/>
        <dbReference type="Rhea" id="RHEA-COMP:11605"/>
        <dbReference type="ChEBI" id="CHEBI:15378"/>
        <dbReference type="ChEBI" id="CHEBI:30013"/>
        <dbReference type="ChEBI" id="CHEBI:30616"/>
        <dbReference type="ChEBI" id="CHEBI:61977"/>
        <dbReference type="ChEBI" id="CHEBI:456216"/>
        <dbReference type="EC" id="2.7.11.1"/>
    </reaction>
</comment>
<accession>A0A378TGI6</accession>
<dbReference type="Proteomes" id="UP000254978">
    <property type="component" value="Unassembled WGS sequence"/>
</dbReference>
<evidence type="ECO:0000256" key="1">
    <source>
        <dbReference type="ARBA" id="ARBA00012513"/>
    </source>
</evidence>
<dbReference type="Gene3D" id="3.30.200.20">
    <property type="entry name" value="Phosphorylase Kinase, domain 1"/>
    <property type="match status" value="1"/>
</dbReference>
<feature type="region of interest" description="Disordered" evidence="9">
    <location>
        <begin position="278"/>
        <end position="302"/>
    </location>
</feature>
<organism evidence="12 13">
    <name type="scientific">Mycolicibacterium tokaiense</name>
    <dbReference type="NCBI Taxonomy" id="39695"/>
    <lineage>
        <taxon>Bacteria</taxon>
        <taxon>Bacillati</taxon>
        <taxon>Actinomycetota</taxon>
        <taxon>Actinomycetes</taxon>
        <taxon>Mycobacteriales</taxon>
        <taxon>Mycobacteriaceae</taxon>
        <taxon>Mycolicibacterium</taxon>
    </lineage>
</organism>
<dbReference type="PROSITE" id="PS50011">
    <property type="entry name" value="PROTEIN_KINASE_DOM"/>
    <property type="match status" value="1"/>
</dbReference>